<proteinExistence type="predicted"/>
<dbReference type="AlphaFoldDB" id="A0A202B2H8"/>
<name>A0A202B2H8_CHRVL</name>
<organism evidence="1 2">
    <name type="scientific">Chromobacterium violaceum</name>
    <dbReference type="NCBI Taxonomy" id="536"/>
    <lineage>
        <taxon>Bacteria</taxon>
        <taxon>Pseudomonadati</taxon>
        <taxon>Pseudomonadota</taxon>
        <taxon>Betaproteobacteria</taxon>
        <taxon>Neisseriales</taxon>
        <taxon>Chromobacteriaceae</taxon>
        <taxon>Chromobacterium</taxon>
    </lineage>
</organism>
<evidence type="ECO:0000313" key="1">
    <source>
        <dbReference type="EMBL" id="OVE45693.1"/>
    </source>
</evidence>
<comment type="caution">
    <text evidence="1">The sequence shown here is derived from an EMBL/GenBank/DDBJ whole genome shotgun (WGS) entry which is preliminary data.</text>
</comment>
<dbReference type="Proteomes" id="UP000196342">
    <property type="component" value="Unassembled WGS sequence"/>
</dbReference>
<dbReference type="EMBL" id="NHOO01000030">
    <property type="protein sequence ID" value="OVE45693.1"/>
    <property type="molecule type" value="Genomic_DNA"/>
</dbReference>
<protein>
    <submittedName>
        <fullName evidence="1">Uncharacterized protein</fullName>
    </submittedName>
</protein>
<keyword evidence="2" id="KW-1185">Reference proteome</keyword>
<gene>
    <name evidence="1" type="ORF">CBW21_22125</name>
</gene>
<accession>A0A202B2H8</accession>
<dbReference type="RefSeq" id="WP_087698870.1">
    <property type="nucleotide sequence ID" value="NZ_NHOO01000030.1"/>
</dbReference>
<reference evidence="1 2" key="1">
    <citation type="submission" date="2017-05" db="EMBL/GenBank/DDBJ databases">
        <title>Chromobacterium violaceum GHPS1 isolated from Hydrocarbon polluted soil in French Guiana display an awesome secondary metabolite arsenal and a battery of drug and heavy-metal-resistance and detoxification of xenobiotics proteins.</title>
        <authorList>
            <person name="Belbahri L."/>
        </authorList>
    </citation>
    <scope>NUCLEOTIDE SEQUENCE [LARGE SCALE GENOMIC DNA]</scope>
    <source>
        <strain evidence="1 2">GHPS1</strain>
    </source>
</reference>
<evidence type="ECO:0000313" key="2">
    <source>
        <dbReference type="Proteomes" id="UP000196342"/>
    </source>
</evidence>
<sequence>MISHNTALRDYLETAQRARAMELLPSMKSQPITPEHRRWRDDAWEKRIARELDGEDPINDKAA</sequence>